<name>A0A0R2EWC4_9LACO</name>
<dbReference type="STRING" id="1423804.FD14_GL001455"/>
<accession>A0A0R2EWC4</accession>
<protein>
    <recommendedName>
        <fullName evidence="1">Cyanophage baseplate Pam3 plug gp18 domain-containing protein</fullName>
    </recommendedName>
</protein>
<evidence type="ECO:0000313" key="3">
    <source>
        <dbReference type="Proteomes" id="UP000051442"/>
    </source>
</evidence>
<comment type="caution">
    <text evidence="2">The sequence shown here is derived from an EMBL/GenBank/DDBJ whole genome shotgun (WGS) entry which is preliminary data.</text>
</comment>
<dbReference type="Proteomes" id="UP000051442">
    <property type="component" value="Unassembled WGS sequence"/>
</dbReference>
<dbReference type="EMBL" id="AYZM01000131">
    <property type="protein sequence ID" value="KRN20665.1"/>
    <property type="molecule type" value="Genomic_DNA"/>
</dbReference>
<keyword evidence="3" id="KW-1185">Reference proteome</keyword>
<evidence type="ECO:0000259" key="1">
    <source>
        <dbReference type="Pfam" id="PF22479"/>
    </source>
</evidence>
<evidence type="ECO:0000313" key="2">
    <source>
        <dbReference type="EMBL" id="KRN20665.1"/>
    </source>
</evidence>
<reference evidence="2 3" key="1">
    <citation type="journal article" date="2015" name="Genome Announc.">
        <title>Expanding the biotechnology potential of lactobacilli through comparative genomics of 213 strains and associated genera.</title>
        <authorList>
            <person name="Sun Z."/>
            <person name="Harris H.M."/>
            <person name="McCann A."/>
            <person name="Guo C."/>
            <person name="Argimon S."/>
            <person name="Zhang W."/>
            <person name="Yang X."/>
            <person name="Jeffery I.B."/>
            <person name="Cooney J.C."/>
            <person name="Kagawa T.F."/>
            <person name="Liu W."/>
            <person name="Song Y."/>
            <person name="Salvetti E."/>
            <person name="Wrobel A."/>
            <person name="Rasinkangas P."/>
            <person name="Parkhill J."/>
            <person name="Rea M.C."/>
            <person name="O'Sullivan O."/>
            <person name="Ritari J."/>
            <person name="Douillard F.P."/>
            <person name="Paul Ross R."/>
            <person name="Yang R."/>
            <person name="Briner A.E."/>
            <person name="Felis G.E."/>
            <person name="de Vos W.M."/>
            <person name="Barrangou R."/>
            <person name="Klaenhammer T.R."/>
            <person name="Caufield P.W."/>
            <person name="Cui Y."/>
            <person name="Zhang H."/>
            <person name="O'Toole P.W."/>
        </authorList>
    </citation>
    <scope>NUCLEOTIDE SEQUENCE [LARGE SCALE GENOMIC DNA]</scope>
    <source>
        <strain evidence="2 3">DSM 23365</strain>
    </source>
</reference>
<proteinExistence type="predicted"/>
<sequence length="119" mass="13267">MDDLSETFEYVLDGTTYLFTLDYVDEGDFFVISLAEADETSIITNEKMILNQPLFKASHDPRLPATPLVPMDESGQSKRVSIDNFMETVFVCEDVLPDDGTDIGELPIDGDWEGGYDDG</sequence>
<dbReference type="InterPro" id="IPR054252">
    <property type="entry name" value="Pam3_gp18"/>
</dbReference>
<feature type="domain" description="Cyanophage baseplate Pam3 plug gp18" evidence="1">
    <location>
        <begin position="5"/>
        <end position="91"/>
    </location>
</feature>
<gene>
    <name evidence="2" type="ORF">FD14_GL001455</name>
</gene>
<organism evidence="2 3">
    <name type="scientific">Secundilactobacillus similis DSM 23365 = JCM 2765</name>
    <dbReference type="NCBI Taxonomy" id="1423804"/>
    <lineage>
        <taxon>Bacteria</taxon>
        <taxon>Bacillati</taxon>
        <taxon>Bacillota</taxon>
        <taxon>Bacilli</taxon>
        <taxon>Lactobacillales</taxon>
        <taxon>Lactobacillaceae</taxon>
        <taxon>Secundilactobacillus</taxon>
    </lineage>
</organism>
<dbReference type="Pfam" id="PF22479">
    <property type="entry name" value="Pam3_gp18"/>
    <property type="match status" value="1"/>
</dbReference>
<dbReference type="AlphaFoldDB" id="A0A0R2EWC4"/>
<dbReference type="PATRIC" id="fig|1423804.4.peg.1578"/>